<dbReference type="Proteomes" id="UP000266643">
    <property type="component" value="Unassembled WGS sequence"/>
</dbReference>
<evidence type="ECO:0000256" key="3">
    <source>
        <dbReference type="ARBA" id="ARBA00022989"/>
    </source>
</evidence>
<keyword evidence="2 6" id="KW-0812">Transmembrane</keyword>
<feature type="transmembrane region" description="Helical" evidence="6">
    <location>
        <begin position="127"/>
        <end position="147"/>
    </location>
</feature>
<evidence type="ECO:0000313" key="10">
    <source>
        <dbReference type="Proteomes" id="UP000265716"/>
    </source>
</evidence>
<evidence type="ECO:0000256" key="2">
    <source>
        <dbReference type="ARBA" id="ARBA00022692"/>
    </source>
</evidence>
<feature type="transmembrane region" description="Helical" evidence="6">
    <location>
        <begin position="101"/>
        <end position="121"/>
    </location>
</feature>
<dbReference type="InterPro" id="IPR013714">
    <property type="entry name" value="Golgi_TVP15"/>
</dbReference>
<dbReference type="PANTHER" id="PTHR38894">
    <property type="entry name" value="TRANSMEMBRANE PROTEIN"/>
    <property type="match status" value="1"/>
</dbReference>
<dbReference type="EMBL" id="QUTC01008356">
    <property type="protein sequence ID" value="RHY44136.1"/>
    <property type="molecule type" value="Genomic_DNA"/>
</dbReference>
<sequence>MAPPSSSSSTSIAGPPPSGPTLSERIAAIQNMDISRVLRLMRLGNVFCSVFQIVAGIGGVFNLIALNVTGALLSMYVVLFGLLFLLFECRLKSMESRIRANFGFLFSYNGRAGFIFFIGFLDFGMGSAMGTVAGILMCLNAFLNLFIMLKHPEFASGAVRKDADPTTGYADSKEAAQAYLHSNPQSGRSHLERAVQDMHALQADHATKLATVVDRYNKIEASTKAHYEAFVGELKRYRIKLYMLVV</sequence>
<feature type="transmembrane region" description="Helical" evidence="6">
    <location>
        <begin position="43"/>
        <end position="65"/>
    </location>
</feature>
<dbReference type="Pfam" id="PF08507">
    <property type="entry name" value="COPI_assoc"/>
    <property type="match status" value="1"/>
</dbReference>
<dbReference type="VEuPathDB" id="FungiDB:H257_05685"/>
<evidence type="ECO:0000313" key="11">
    <source>
        <dbReference type="Proteomes" id="UP000266196"/>
    </source>
</evidence>
<keyword evidence="3 6" id="KW-1133">Transmembrane helix</keyword>
<keyword evidence="4 6" id="KW-0472">Membrane</keyword>
<protein>
    <recommendedName>
        <fullName evidence="13">Golgi apparatus membrane protein TVP15</fullName>
    </recommendedName>
</protein>
<feature type="compositionally biased region" description="Low complexity" evidence="5">
    <location>
        <begin position="1"/>
        <end position="13"/>
    </location>
</feature>
<feature type="transmembrane region" description="Helical" evidence="6">
    <location>
        <begin position="71"/>
        <end position="89"/>
    </location>
</feature>
<evidence type="ECO:0000313" key="8">
    <source>
        <dbReference type="EMBL" id="RHY44136.1"/>
    </source>
</evidence>
<dbReference type="PANTHER" id="PTHR38894:SF1">
    <property type="entry name" value="TRANSMEMBRANE PROTEIN"/>
    <property type="match status" value="1"/>
</dbReference>
<dbReference type="VEuPathDB" id="FungiDB:H257_05686"/>
<dbReference type="Proteomes" id="UP000265716">
    <property type="component" value="Unassembled WGS sequence"/>
</dbReference>
<dbReference type="AlphaFoldDB" id="A0A397CDL2"/>
<evidence type="ECO:0000313" key="12">
    <source>
        <dbReference type="Proteomes" id="UP000266643"/>
    </source>
</evidence>
<dbReference type="EMBL" id="QUTD01010901">
    <property type="protein sequence ID" value="RHY40619.1"/>
    <property type="molecule type" value="Genomic_DNA"/>
</dbReference>
<dbReference type="EMBL" id="QUTE01009575">
    <property type="protein sequence ID" value="RHZ18121.1"/>
    <property type="molecule type" value="Genomic_DNA"/>
</dbReference>
<gene>
    <name evidence="7" type="ORF">DYB30_005049</name>
    <name evidence="9" type="ORF">DYB31_006266</name>
    <name evidence="8" type="ORF">DYB38_004039</name>
</gene>
<evidence type="ECO:0000256" key="1">
    <source>
        <dbReference type="ARBA" id="ARBA00004141"/>
    </source>
</evidence>
<feature type="region of interest" description="Disordered" evidence="5">
    <location>
        <begin position="1"/>
        <end position="20"/>
    </location>
</feature>
<evidence type="ECO:0008006" key="13">
    <source>
        <dbReference type="Google" id="ProtNLM"/>
    </source>
</evidence>
<evidence type="ECO:0000313" key="7">
    <source>
        <dbReference type="EMBL" id="RHY40619.1"/>
    </source>
</evidence>
<dbReference type="GO" id="GO:0016020">
    <property type="term" value="C:membrane"/>
    <property type="evidence" value="ECO:0007669"/>
    <property type="project" value="UniProtKB-SubCell"/>
</dbReference>
<evidence type="ECO:0000256" key="5">
    <source>
        <dbReference type="SAM" id="MobiDB-lite"/>
    </source>
</evidence>
<evidence type="ECO:0000256" key="6">
    <source>
        <dbReference type="SAM" id="Phobius"/>
    </source>
</evidence>
<name>A0A397CDL2_APHAT</name>
<comment type="subcellular location">
    <subcellularLocation>
        <location evidence="1">Membrane</location>
        <topology evidence="1">Multi-pass membrane protein</topology>
    </subcellularLocation>
</comment>
<evidence type="ECO:0000313" key="9">
    <source>
        <dbReference type="EMBL" id="RHZ18121.1"/>
    </source>
</evidence>
<reference evidence="10 11" key="1">
    <citation type="submission" date="2018-08" db="EMBL/GenBank/DDBJ databases">
        <title>Aphanomyces genome sequencing and annotation.</title>
        <authorList>
            <person name="Minardi D."/>
            <person name="Oidtmann B."/>
            <person name="Van Der Giezen M."/>
            <person name="Studholme D.J."/>
        </authorList>
    </citation>
    <scope>NUCLEOTIDE SEQUENCE [LARGE SCALE GENOMIC DNA]</scope>
    <source>
        <strain evidence="9 11">197901</strain>
        <strain evidence="7 12">D2</strain>
        <strain evidence="8 10">SA</strain>
    </source>
</reference>
<dbReference type="Proteomes" id="UP000266196">
    <property type="component" value="Unassembled WGS sequence"/>
</dbReference>
<accession>A0A397CDL2</accession>
<evidence type="ECO:0000256" key="4">
    <source>
        <dbReference type="ARBA" id="ARBA00023136"/>
    </source>
</evidence>
<proteinExistence type="predicted"/>
<organism evidence="7 12">
    <name type="scientific">Aphanomyces astaci</name>
    <name type="common">Crayfish plague agent</name>
    <dbReference type="NCBI Taxonomy" id="112090"/>
    <lineage>
        <taxon>Eukaryota</taxon>
        <taxon>Sar</taxon>
        <taxon>Stramenopiles</taxon>
        <taxon>Oomycota</taxon>
        <taxon>Saprolegniomycetes</taxon>
        <taxon>Saprolegniales</taxon>
        <taxon>Verrucalvaceae</taxon>
        <taxon>Aphanomyces</taxon>
    </lineage>
</organism>
<comment type="caution">
    <text evidence="7">The sequence shown here is derived from an EMBL/GenBank/DDBJ whole genome shotgun (WGS) entry which is preliminary data.</text>
</comment>